<evidence type="ECO:0000313" key="2">
    <source>
        <dbReference type="Proteomes" id="UP001055114"/>
    </source>
</evidence>
<dbReference type="AlphaFoldDB" id="A0AA37K5X7"/>
<evidence type="ECO:0008006" key="3">
    <source>
        <dbReference type="Google" id="ProtNLM"/>
    </source>
</evidence>
<proteinExistence type="predicted"/>
<comment type="caution">
    <text evidence="1">The sequence shown here is derived from an EMBL/GenBank/DDBJ whole genome shotgun (WGS) entry which is preliminary data.</text>
</comment>
<sequence>MAGIGGPLRSGFDAGIGRETVSQWVGVNPELKTELQGNGWREGKKMLTPLQVRTIVQYLGEP</sequence>
<organism evidence="1 2">
    <name type="scientific">Parabacteroides merdae</name>
    <dbReference type="NCBI Taxonomy" id="46503"/>
    <lineage>
        <taxon>Bacteria</taxon>
        <taxon>Pseudomonadati</taxon>
        <taxon>Bacteroidota</taxon>
        <taxon>Bacteroidia</taxon>
        <taxon>Bacteroidales</taxon>
        <taxon>Tannerellaceae</taxon>
        <taxon>Parabacteroides</taxon>
    </lineage>
</organism>
<name>A0AA37K5X7_9BACT</name>
<dbReference type="Proteomes" id="UP001055114">
    <property type="component" value="Unassembled WGS sequence"/>
</dbReference>
<dbReference type="EMBL" id="BQNZ01000001">
    <property type="protein sequence ID" value="GKH71822.1"/>
    <property type="molecule type" value="Genomic_DNA"/>
</dbReference>
<dbReference type="InterPro" id="IPR025342">
    <property type="entry name" value="DUF4248"/>
</dbReference>
<dbReference type="Pfam" id="PF14053">
    <property type="entry name" value="DUF4248"/>
    <property type="match status" value="1"/>
</dbReference>
<evidence type="ECO:0000313" key="1">
    <source>
        <dbReference type="EMBL" id="GKH71822.1"/>
    </source>
</evidence>
<gene>
    <name evidence="1" type="ORF">CE91St3_16850</name>
</gene>
<accession>A0AA37K5X7</accession>
<protein>
    <recommendedName>
        <fullName evidence="3">DUF4248 domain-containing protein</fullName>
    </recommendedName>
</protein>
<reference evidence="1" key="1">
    <citation type="submission" date="2022-01" db="EMBL/GenBank/DDBJ databases">
        <title>Novel bile acid biosynthetic pathways are enriched in the microbiome of centenarians.</title>
        <authorList>
            <person name="Sato Y."/>
            <person name="Atarashi K."/>
            <person name="Plichta R.D."/>
            <person name="Arai Y."/>
            <person name="Sasajima S."/>
            <person name="Kearney M.S."/>
            <person name="Suda W."/>
            <person name="Takeshita K."/>
            <person name="Sasaki T."/>
            <person name="Okamoto S."/>
            <person name="Skelly N.A."/>
            <person name="Okamura Y."/>
            <person name="Vlamakis H."/>
            <person name="Li Y."/>
            <person name="Tanoue T."/>
            <person name="Takei H."/>
            <person name="Nittono H."/>
            <person name="Narushima S."/>
            <person name="Irie J."/>
            <person name="Itoh H."/>
            <person name="Moriya K."/>
            <person name="Sugiura Y."/>
            <person name="Suematsu M."/>
            <person name="Moritoki N."/>
            <person name="Shibata S."/>
            <person name="Littman R.D."/>
            <person name="Fischbach A.M."/>
            <person name="Uwamino Y."/>
            <person name="Inoue T."/>
            <person name="Honda A."/>
            <person name="Hattori M."/>
            <person name="Murai T."/>
            <person name="Xavier J.R."/>
            <person name="Hirose N."/>
            <person name="Honda K."/>
        </authorList>
    </citation>
    <scope>NUCLEOTIDE SEQUENCE</scope>
    <source>
        <strain evidence="1">CE91-St3</strain>
    </source>
</reference>